<dbReference type="InterPro" id="IPR042616">
    <property type="entry name" value="PROSER1"/>
</dbReference>
<dbReference type="AlphaFoldDB" id="A0A8C4PYV5"/>
<name>A0A8C4PYV5_EPTBU</name>
<evidence type="ECO:0000313" key="4">
    <source>
        <dbReference type="Proteomes" id="UP000694388"/>
    </source>
</evidence>
<evidence type="ECO:0000256" key="1">
    <source>
        <dbReference type="SAM" id="MobiDB-lite"/>
    </source>
</evidence>
<organism evidence="3 4">
    <name type="scientific">Eptatretus burgeri</name>
    <name type="common">Inshore hagfish</name>
    <dbReference type="NCBI Taxonomy" id="7764"/>
    <lineage>
        <taxon>Eukaryota</taxon>
        <taxon>Metazoa</taxon>
        <taxon>Chordata</taxon>
        <taxon>Craniata</taxon>
        <taxon>Vertebrata</taxon>
        <taxon>Cyclostomata</taxon>
        <taxon>Myxini</taxon>
        <taxon>Myxiniformes</taxon>
        <taxon>Myxinidae</taxon>
        <taxon>Eptatretinae</taxon>
        <taxon>Eptatretus</taxon>
    </lineage>
</organism>
<accession>A0A8C4PYV5</accession>
<dbReference type="Ensembl" id="ENSEBUT00000006974.1">
    <property type="protein sequence ID" value="ENSEBUP00000006517.1"/>
    <property type="gene ID" value="ENSEBUG00000004307.1"/>
</dbReference>
<feature type="domain" description="DUF4476" evidence="2">
    <location>
        <begin position="33"/>
        <end position="121"/>
    </location>
</feature>
<reference evidence="3" key="1">
    <citation type="submission" date="2025-08" db="UniProtKB">
        <authorList>
            <consortium name="Ensembl"/>
        </authorList>
    </citation>
    <scope>IDENTIFICATION</scope>
</reference>
<dbReference type="InterPro" id="IPR028011">
    <property type="entry name" value="DUF4476"/>
</dbReference>
<sequence length="235" mass="25644">MDTCRMEMVLDEVRKGVLTEHKLKAIACAQGFFNGEQVSTLLKIFPSADAQLKALHILQQKMYALNTSSATSIMNCFTFSKNKLQALEIIAVAIRNPLKAAALENQFQAFYDEQKRCRAILEQASRLGCRAPMQSYGSNHGNPYPLGRPSYSNGLFTELELLMSEVAQNPRHTSANPSLSEEVHLPIPSILGLADTRAGCDTLLLKMLVVTSVVARERSSKPPCPSTADTGGCPG</sequence>
<keyword evidence="4" id="KW-1185">Reference proteome</keyword>
<protein>
    <recommendedName>
        <fullName evidence="2">DUF4476 domain-containing protein</fullName>
    </recommendedName>
</protein>
<reference evidence="3" key="2">
    <citation type="submission" date="2025-09" db="UniProtKB">
        <authorList>
            <consortium name="Ensembl"/>
        </authorList>
    </citation>
    <scope>IDENTIFICATION</scope>
</reference>
<feature type="region of interest" description="Disordered" evidence="1">
    <location>
        <begin position="216"/>
        <end position="235"/>
    </location>
</feature>
<dbReference type="PANTHER" id="PTHR14880">
    <property type="entry name" value="PROLINE AND SERINE-RICH PROTEIN 1"/>
    <property type="match status" value="1"/>
</dbReference>
<dbReference type="PANTHER" id="PTHR14880:SF2">
    <property type="entry name" value="PROLINE AND SERINE-RICH PROTEIN 1"/>
    <property type="match status" value="1"/>
</dbReference>
<dbReference type="GeneTree" id="ENSGT00730000111188"/>
<evidence type="ECO:0000259" key="2">
    <source>
        <dbReference type="Pfam" id="PF14771"/>
    </source>
</evidence>
<proteinExistence type="predicted"/>
<dbReference type="Proteomes" id="UP000694388">
    <property type="component" value="Unplaced"/>
</dbReference>
<dbReference type="Pfam" id="PF14771">
    <property type="entry name" value="DUF4476"/>
    <property type="match status" value="1"/>
</dbReference>
<evidence type="ECO:0000313" key="3">
    <source>
        <dbReference type="Ensembl" id="ENSEBUP00000006517.1"/>
    </source>
</evidence>